<organism evidence="2 3">
    <name type="scientific">Acinetobacter variabilis</name>
    <dbReference type="NCBI Taxonomy" id="70346"/>
    <lineage>
        <taxon>Bacteria</taxon>
        <taxon>Pseudomonadati</taxon>
        <taxon>Pseudomonadota</taxon>
        <taxon>Gammaproteobacteria</taxon>
        <taxon>Moraxellales</taxon>
        <taxon>Moraxellaceae</taxon>
        <taxon>Acinetobacter</taxon>
    </lineage>
</organism>
<gene>
    <name evidence="2" type="ORF">F897_01423</name>
</gene>
<dbReference type="OrthoDB" id="9182155at2"/>
<dbReference type="AlphaFoldDB" id="N9MM52"/>
<sequence>MSHFKFYSALLQFIVNFHTFNFFIELIVIIPFITFLAILSTVANDSIEQQKVKRIIDYLLTVIFFIFLVHFLIKLFRDFSNFANLQTLQDFFIPIILTIFYLPFLWVFLLYMKYEEIFVRLQFFGEDKKLIPITKFSLVLNFRAHEELIDEWFHHIKIHKIANYKQLFDSFTIIKHRNVKRKNLVDIPIPLGSGWNVYQAENFLSAYELQVKYSDIGDEIWFGSKLIKLDEVFNSSTLTYYIQGTEDIVKKLKIKLFIYDLNLMNKHLSIFIEVINYLLKKSLNVSLSQDQVNNIYSLENFVDILHDKQIEFRYEKFDHSATPACEFVFSIKNPS</sequence>
<evidence type="ECO:0000313" key="3">
    <source>
        <dbReference type="Proteomes" id="UP000013101"/>
    </source>
</evidence>
<accession>N9MM52</accession>
<name>N9MM52_9GAMM</name>
<keyword evidence="1" id="KW-0812">Transmembrane</keyword>
<dbReference type="EMBL" id="APRS01000009">
    <property type="protein sequence ID" value="ENX09629.1"/>
    <property type="molecule type" value="Genomic_DNA"/>
</dbReference>
<dbReference type="Proteomes" id="UP000013101">
    <property type="component" value="Unassembled WGS sequence"/>
</dbReference>
<feature type="transmembrane region" description="Helical" evidence="1">
    <location>
        <begin position="91"/>
        <end position="112"/>
    </location>
</feature>
<proteinExistence type="predicted"/>
<evidence type="ECO:0000313" key="2">
    <source>
        <dbReference type="EMBL" id="ENX09629.1"/>
    </source>
</evidence>
<feature type="transmembrane region" description="Helical" evidence="1">
    <location>
        <begin position="55"/>
        <end position="76"/>
    </location>
</feature>
<dbReference type="RefSeq" id="WP_005234556.1">
    <property type="nucleotide sequence ID" value="NZ_CP083658.1"/>
</dbReference>
<dbReference type="PATRIC" id="fig|1217693.3.peg.1375"/>
<protein>
    <submittedName>
        <fullName evidence="2">Uncharacterized protein</fullName>
    </submittedName>
</protein>
<evidence type="ECO:0000256" key="1">
    <source>
        <dbReference type="SAM" id="Phobius"/>
    </source>
</evidence>
<comment type="caution">
    <text evidence="2">The sequence shown here is derived from an EMBL/GenBank/DDBJ whole genome shotgun (WGS) entry which is preliminary data.</text>
</comment>
<keyword evidence="1" id="KW-1133">Transmembrane helix</keyword>
<dbReference type="HOGENOM" id="CLU_046134_0_0_6"/>
<keyword evidence="1" id="KW-0472">Membrane</keyword>
<feature type="transmembrane region" description="Helical" evidence="1">
    <location>
        <begin position="20"/>
        <end position="43"/>
    </location>
</feature>
<reference evidence="2 3" key="1">
    <citation type="submission" date="2013-02" db="EMBL/GenBank/DDBJ databases">
        <title>The Genome Sequence of Acinetobacter sp. NIPH 2171.</title>
        <authorList>
            <consortium name="The Broad Institute Genome Sequencing Platform"/>
            <consortium name="The Broad Institute Genome Sequencing Center for Infectious Disease"/>
            <person name="Cerqueira G."/>
            <person name="Feldgarden M."/>
            <person name="Courvalin P."/>
            <person name="Perichon B."/>
            <person name="Grillot-Courvalin C."/>
            <person name="Clermont D."/>
            <person name="Rocha E."/>
            <person name="Yoon E.-J."/>
            <person name="Nemec A."/>
            <person name="Walker B."/>
            <person name="Young S.K."/>
            <person name="Zeng Q."/>
            <person name="Gargeya S."/>
            <person name="Fitzgerald M."/>
            <person name="Haas B."/>
            <person name="Abouelleil A."/>
            <person name="Alvarado L."/>
            <person name="Arachchi H.M."/>
            <person name="Berlin A.M."/>
            <person name="Chapman S.B."/>
            <person name="Dewar J."/>
            <person name="Goldberg J."/>
            <person name="Griggs A."/>
            <person name="Gujja S."/>
            <person name="Hansen M."/>
            <person name="Howarth C."/>
            <person name="Imamovic A."/>
            <person name="Larimer J."/>
            <person name="McCowan C."/>
            <person name="Murphy C."/>
            <person name="Neiman D."/>
            <person name="Pearson M."/>
            <person name="Priest M."/>
            <person name="Roberts A."/>
            <person name="Saif S."/>
            <person name="Shea T."/>
            <person name="Sisk P."/>
            <person name="Sykes S."/>
            <person name="Wortman J."/>
            <person name="Nusbaum C."/>
            <person name="Birren B."/>
        </authorList>
    </citation>
    <scope>NUCLEOTIDE SEQUENCE [LARGE SCALE GENOMIC DNA]</scope>
    <source>
        <strain evidence="2 3">NIPH 2171</strain>
    </source>
</reference>